<dbReference type="AlphaFoldDB" id="A0A2V4MBL8"/>
<organism evidence="2 3">
    <name type="scientific">Aquipseudomonas alcaligenes</name>
    <name type="common">Pseudomonas alcaligenes</name>
    <dbReference type="NCBI Taxonomy" id="43263"/>
    <lineage>
        <taxon>Bacteria</taxon>
        <taxon>Pseudomonadati</taxon>
        <taxon>Pseudomonadota</taxon>
        <taxon>Gammaproteobacteria</taxon>
        <taxon>Pseudomonadales</taxon>
        <taxon>Pseudomonadaceae</taxon>
        <taxon>Aquipseudomonas</taxon>
    </lineage>
</organism>
<keyword evidence="1" id="KW-0472">Membrane</keyword>
<evidence type="ECO:0000256" key="1">
    <source>
        <dbReference type="SAM" id="Phobius"/>
    </source>
</evidence>
<accession>A0A2V4MBL8</accession>
<dbReference type="OrthoDB" id="5974211at2"/>
<dbReference type="InterPro" id="IPR048136">
    <property type="entry name" value="STM3941-like"/>
</dbReference>
<dbReference type="NCBIfam" id="NF041635">
    <property type="entry name" value="STM3941_fam"/>
    <property type="match status" value="1"/>
</dbReference>
<dbReference type="RefSeq" id="WP_110681834.1">
    <property type="nucleotide sequence ID" value="NZ_QJRX01000003.1"/>
</dbReference>
<comment type="caution">
    <text evidence="2">The sequence shown here is derived from an EMBL/GenBank/DDBJ whole genome shotgun (WGS) entry which is preliminary data.</text>
</comment>
<dbReference type="EMBL" id="QJRX01000003">
    <property type="protein sequence ID" value="PYC27536.1"/>
    <property type="molecule type" value="Genomic_DNA"/>
</dbReference>
<keyword evidence="1" id="KW-1133">Transmembrane helix</keyword>
<sequence length="142" mass="15672">MLLGCLAFCMIAVWMLRDGRIAGWFCLAVFGLGGLVAALALLPGANYLRLEEAGFTFSSLFRTHHVRWADVAGFVPVRVASNTMVGWLYHEGRVPEGRGARLSLALAGCHAALPESYGLRAEELAQLLERLRREWQVRASSR</sequence>
<evidence type="ECO:0000313" key="3">
    <source>
        <dbReference type="Proteomes" id="UP000248146"/>
    </source>
</evidence>
<gene>
    <name evidence="2" type="ORF">DMO17_07305</name>
</gene>
<reference evidence="2 3" key="1">
    <citation type="submission" date="2018-06" db="EMBL/GenBank/DDBJ databases">
        <title>Pseudomonas diversity within urban Lake Michigan freshwaters.</title>
        <authorList>
            <person name="Batrich M."/>
            <person name="Hatzopoulos T."/>
            <person name="Putonti C."/>
        </authorList>
    </citation>
    <scope>NUCLEOTIDE SEQUENCE [LARGE SCALE GENOMIC DNA]</scope>
    <source>
        <strain evidence="2 3">MB-090714</strain>
    </source>
</reference>
<proteinExistence type="predicted"/>
<evidence type="ECO:0000313" key="2">
    <source>
        <dbReference type="EMBL" id="PYC27536.1"/>
    </source>
</evidence>
<dbReference type="Proteomes" id="UP000248146">
    <property type="component" value="Unassembled WGS sequence"/>
</dbReference>
<keyword evidence="1" id="KW-0812">Transmembrane</keyword>
<feature type="transmembrane region" description="Helical" evidence="1">
    <location>
        <begin position="21"/>
        <end position="42"/>
    </location>
</feature>
<evidence type="ECO:0008006" key="4">
    <source>
        <dbReference type="Google" id="ProtNLM"/>
    </source>
</evidence>
<protein>
    <recommendedName>
        <fullName evidence="4">PH domain-containing protein</fullName>
    </recommendedName>
</protein>
<name>A0A2V4MBL8_AQUAC</name>